<dbReference type="AlphaFoldDB" id="A0A941CUR5"/>
<reference evidence="3 4" key="1">
    <citation type="submission" date="2021-04" db="EMBL/GenBank/DDBJ databases">
        <title>Allobacillus sp. nov. SKP8-2 isolated from shrimp paste.</title>
        <authorList>
            <person name="Tanasupawat S."/>
            <person name="Yiamsombat S."/>
            <person name="Kanchanasin P."/>
            <person name="Kuncharoen N."/>
        </authorList>
    </citation>
    <scope>NUCLEOTIDE SEQUENCE [LARGE SCALE GENOMIC DNA]</scope>
    <source>
        <strain evidence="3 4">SKP8-2</strain>
    </source>
</reference>
<evidence type="ECO:0000313" key="4">
    <source>
        <dbReference type="Proteomes" id="UP000675431"/>
    </source>
</evidence>
<dbReference type="PANTHER" id="PTHR34351">
    <property type="entry name" value="SLR1927 PROTEIN-RELATED"/>
    <property type="match status" value="1"/>
</dbReference>
<protein>
    <submittedName>
        <fullName evidence="3">DUF58 domain-containing protein</fullName>
    </submittedName>
</protein>
<evidence type="ECO:0000259" key="2">
    <source>
        <dbReference type="Pfam" id="PF01882"/>
    </source>
</evidence>
<dbReference type="InterPro" id="IPR002881">
    <property type="entry name" value="DUF58"/>
</dbReference>
<gene>
    <name evidence="3" type="ORF">KC820_07820</name>
</gene>
<evidence type="ECO:0000313" key="3">
    <source>
        <dbReference type="EMBL" id="MBR7554059.1"/>
    </source>
</evidence>
<name>A0A941CUR5_9BACI</name>
<sequence>MIASIRTFFRFILVLSLAGILFAYAMFQGGFVSWFLFFGFLPVFLYSLFLTFYPLSLFKAERQFYSSYGEAGQDIQVEVTLKRFLPLPVFYLIIEDSLPESLNWKDTRAKKYQFLSKPKVLMNREAKKTIIFPWFKRRLTYHYLLDHVPRGKHEFSAVKIVTGDFLGIIKKRKVIEVQNDITVRAWNRTTKLSSGMSAFDEGRQSAFLPQVRHTNVVSGVRDYAPGDRFSWVDWKTTAKKQRLVTKEFEQEKNKDVTVLLNGAVADPNRWLAFEAAIELSQSLARQSLNLYGNVQFIHAGALREELMLSNRRRSDEQLIHLLSTIQPLQSSSFEEQLIKEASLRVADRNLLIVSAELNEQIGESVLRLSQQARDVLFIFIAGKKQLTDQEHAIINRLEQSPVGFQWLSENHLTSEIIEVNA</sequence>
<evidence type="ECO:0000256" key="1">
    <source>
        <dbReference type="SAM" id="Phobius"/>
    </source>
</evidence>
<keyword evidence="4" id="KW-1185">Reference proteome</keyword>
<keyword evidence="1" id="KW-0812">Transmembrane</keyword>
<proteinExistence type="predicted"/>
<keyword evidence="1" id="KW-1133">Transmembrane helix</keyword>
<dbReference type="PANTHER" id="PTHR34351:SF2">
    <property type="entry name" value="DUF58 DOMAIN-CONTAINING PROTEIN"/>
    <property type="match status" value="1"/>
</dbReference>
<feature type="transmembrane region" description="Helical" evidence="1">
    <location>
        <begin position="7"/>
        <end position="27"/>
    </location>
</feature>
<feature type="domain" description="DUF58" evidence="2">
    <location>
        <begin position="220"/>
        <end position="261"/>
    </location>
</feature>
<comment type="caution">
    <text evidence="3">The sequence shown here is derived from an EMBL/GenBank/DDBJ whole genome shotgun (WGS) entry which is preliminary data.</text>
</comment>
<feature type="transmembrane region" description="Helical" evidence="1">
    <location>
        <begin position="33"/>
        <end position="55"/>
    </location>
</feature>
<keyword evidence="1" id="KW-0472">Membrane</keyword>
<dbReference type="EMBL" id="JAGSIE010000022">
    <property type="protein sequence ID" value="MBR7554059.1"/>
    <property type="molecule type" value="Genomic_DNA"/>
</dbReference>
<dbReference type="Proteomes" id="UP000675431">
    <property type="component" value="Unassembled WGS sequence"/>
</dbReference>
<dbReference type="RefSeq" id="WP_212370069.1">
    <property type="nucleotide sequence ID" value="NZ_JAGSIE010000022.1"/>
</dbReference>
<dbReference type="Pfam" id="PF01882">
    <property type="entry name" value="DUF58"/>
    <property type="match status" value="1"/>
</dbReference>
<organism evidence="3 4">
    <name type="scientific">Allobacillus saliphilus</name>
    <dbReference type="NCBI Taxonomy" id="2912308"/>
    <lineage>
        <taxon>Bacteria</taxon>
        <taxon>Bacillati</taxon>
        <taxon>Bacillota</taxon>
        <taxon>Bacilli</taxon>
        <taxon>Bacillales</taxon>
        <taxon>Bacillaceae</taxon>
        <taxon>Allobacillus</taxon>
    </lineage>
</organism>
<accession>A0A941CUR5</accession>